<evidence type="ECO:0000313" key="4">
    <source>
        <dbReference type="EMBL" id="RPF22926.1"/>
    </source>
</evidence>
<feature type="compositionally biased region" description="Low complexity" evidence="2">
    <location>
        <begin position="284"/>
        <end position="322"/>
    </location>
</feature>
<dbReference type="AlphaFoldDB" id="A0A3N4YTZ9"/>
<keyword evidence="1" id="KW-0597">Phosphoprotein</keyword>
<reference evidence="4 5" key="1">
    <citation type="submission" date="2018-11" db="EMBL/GenBank/DDBJ databases">
        <title>Sequencing the genomes of 1000 actinobacteria strains.</title>
        <authorList>
            <person name="Klenk H.-P."/>
        </authorList>
    </citation>
    <scope>NUCLEOTIDE SEQUENCE [LARGE SCALE GENOMIC DNA]</scope>
    <source>
        <strain evidence="4 5">DSM 15700</strain>
    </source>
</reference>
<feature type="compositionally biased region" description="Low complexity" evidence="2">
    <location>
        <begin position="160"/>
        <end position="183"/>
    </location>
</feature>
<sequence>MTVHYTEGPARAVIRGETVVVLPDRADDALLTELWAELAEAPDGVAAALGVLTSVPGGLRAVPPFAVVSVQATGAAHVAVRGVGVDVTVTTAGGPVQVTGQDVVSWSERVIEEPTAFVVGTSTGRADTGPPLSDGGLPAESAVVPVAAVRRVLVEDAPDDSPAGSPASESPASESPGTGSAAAPELDEASVFARIPGVKSSPPVPPPPGPDPGPAEPAVSPDAGSTVSFAPPTEPSSDSPVPEATQIGGDDEYEHLFGETIMRSVEDAAVRVPEEDEEEAQNESSPGSSAVPWVAPAPAAEPAGSHAAPAPADGAGEAWEAPSLISEIPGGFPGAVPGETPAAAHRAAAVNDAGAEEPDDHDGHTVMQSDLAALRGPGVASSPTPAVEPPPVSGGVQILAVTCPNGHANPPARPTCRTCGEDLSGEPSTAARPPLGRLVVTTGSAQAGAAGARGEQIIQLDRGVIVGRRPRTSTTSASEIPRLVTVSSPNQDISRSHLEVSLEEWHVLVADMATTNGTTLIRPGQPPRRLHPNEKEIVADGDVIDLGDGVTLKFEGIW</sequence>
<dbReference type="EMBL" id="RKQZ01000001">
    <property type="protein sequence ID" value="RPF22926.1"/>
    <property type="molecule type" value="Genomic_DNA"/>
</dbReference>
<evidence type="ECO:0000256" key="2">
    <source>
        <dbReference type="SAM" id="MobiDB-lite"/>
    </source>
</evidence>
<name>A0A3N4YTZ9_9MICO</name>
<feature type="domain" description="FHA" evidence="3">
    <location>
        <begin position="464"/>
        <end position="520"/>
    </location>
</feature>
<dbReference type="InterPro" id="IPR000253">
    <property type="entry name" value="FHA_dom"/>
</dbReference>
<feature type="compositionally biased region" description="Pro residues" evidence="2">
    <location>
        <begin position="202"/>
        <end position="215"/>
    </location>
</feature>
<evidence type="ECO:0000256" key="1">
    <source>
        <dbReference type="ARBA" id="ARBA00022553"/>
    </source>
</evidence>
<gene>
    <name evidence="4" type="ORF">EDD34_3605</name>
</gene>
<dbReference type="Gene3D" id="2.60.200.20">
    <property type="match status" value="1"/>
</dbReference>
<dbReference type="Pfam" id="PF00498">
    <property type="entry name" value="FHA"/>
    <property type="match status" value="1"/>
</dbReference>
<feature type="region of interest" description="Disordered" evidence="2">
    <location>
        <begin position="196"/>
        <end position="248"/>
    </location>
</feature>
<dbReference type="OrthoDB" id="5485098at2"/>
<dbReference type="InterPro" id="IPR008984">
    <property type="entry name" value="SMAD_FHA_dom_sf"/>
</dbReference>
<feature type="region of interest" description="Disordered" evidence="2">
    <location>
        <begin position="157"/>
        <end position="183"/>
    </location>
</feature>
<dbReference type="Proteomes" id="UP000280501">
    <property type="component" value="Unassembled WGS sequence"/>
</dbReference>
<dbReference type="SUPFAM" id="SSF49879">
    <property type="entry name" value="SMAD/FHA domain"/>
    <property type="match status" value="1"/>
</dbReference>
<protein>
    <submittedName>
        <fullName evidence="4">FHA domain-containing protein</fullName>
    </submittedName>
</protein>
<keyword evidence="5" id="KW-1185">Reference proteome</keyword>
<evidence type="ECO:0000313" key="5">
    <source>
        <dbReference type="Proteomes" id="UP000280501"/>
    </source>
</evidence>
<dbReference type="PROSITE" id="PS50006">
    <property type="entry name" value="FHA_DOMAIN"/>
    <property type="match status" value="1"/>
</dbReference>
<feature type="compositionally biased region" description="Low complexity" evidence="2">
    <location>
        <begin position="342"/>
        <end position="353"/>
    </location>
</feature>
<dbReference type="RefSeq" id="WP_123815783.1">
    <property type="nucleotide sequence ID" value="NZ_RKQZ01000001.1"/>
</dbReference>
<dbReference type="CDD" id="cd00060">
    <property type="entry name" value="FHA"/>
    <property type="match status" value="1"/>
</dbReference>
<feature type="region of interest" description="Disordered" evidence="2">
    <location>
        <begin position="270"/>
        <end position="364"/>
    </location>
</feature>
<proteinExistence type="predicted"/>
<comment type="caution">
    <text evidence="4">The sequence shown here is derived from an EMBL/GenBank/DDBJ whole genome shotgun (WGS) entry which is preliminary data.</text>
</comment>
<organism evidence="4 5">
    <name type="scientific">Myceligenerans xiligouense</name>
    <dbReference type="NCBI Taxonomy" id="253184"/>
    <lineage>
        <taxon>Bacteria</taxon>
        <taxon>Bacillati</taxon>
        <taxon>Actinomycetota</taxon>
        <taxon>Actinomycetes</taxon>
        <taxon>Micrococcales</taxon>
        <taxon>Promicromonosporaceae</taxon>
        <taxon>Myceligenerans</taxon>
    </lineage>
</organism>
<evidence type="ECO:0000259" key="3">
    <source>
        <dbReference type="PROSITE" id="PS50006"/>
    </source>
</evidence>
<accession>A0A3N4YTZ9</accession>
<feature type="region of interest" description="Disordered" evidence="2">
    <location>
        <begin position="118"/>
        <end position="139"/>
    </location>
</feature>